<evidence type="ECO:0000313" key="1">
    <source>
        <dbReference type="Ensembl" id="ENSSDUP00000029304.1"/>
    </source>
</evidence>
<protein>
    <recommendedName>
        <fullName evidence="3">AIG1-type G domain-containing protein</fullName>
    </recommendedName>
</protein>
<dbReference type="SUPFAM" id="SSF52540">
    <property type="entry name" value="P-loop containing nucleoside triphosphate hydrolases"/>
    <property type="match status" value="1"/>
</dbReference>
<dbReference type="GeneTree" id="ENSGT00940000178735"/>
<accession>A0A3B4VF70</accession>
<dbReference type="Proteomes" id="UP000261420">
    <property type="component" value="Unplaced"/>
</dbReference>
<reference evidence="1" key="2">
    <citation type="submission" date="2025-09" db="UniProtKB">
        <authorList>
            <consortium name="Ensembl"/>
        </authorList>
    </citation>
    <scope>IDENTIFICATION</scope>
</reference>
<proteinExistence type="predicted"/>
<dbReference type="AlphaFoldDB" id="A0A3B4VF70"/>
<keyword evidence="2" id="KW-1185">Reference proteome</keyword>
<name>A0A3B4VF70_SERDU</name>
<dbReference type="InterPro" id="IPR027417">
    <property type="entry name" value="P-loop_NTPase"/>
</dbReference>
<reference evidence="1" key="1">
    <citation type="submission" date="2025-08" db="UniProtKB">
        <authorList>
            <consortium name="Ensembl"/>
        </authorList>
    </citation>
    <scope>IDENTIFICATION</scope>
</reference>
<evidence type="ECO:0000313" key="2">
    <source>
        <dbReference type="Proteomes" id="UP000261420"/>
    </source>
</evidence>
<organism evidence="1 2">
    <name type="scientific">Seriola dumerili</name>
    <name type="common">Greater amberjack</name>
    <name type="synonym">Caranx dumerili</name>
    <dbReference type="NCBI Taxonomy" id="41447"/>
    <lineage>
        <taxon>Eukaryota</taxon>
        <taxon>Metazoa</taxon>
        <taxon>Chordata</taxon>
        <taxon>Craniata</taxon>
        <taxon>Vertebrata</taxon>
        <taxon>Euteleostomi</taxon>
        <taxon>Actinopterygii</taxon>
        <taxon>Neopterygii</taxon>
        <taxon>Teleostei</taxon>
        <taxon>Neoteleostei</taxon>
        <taxon>Acanthomorphata</taxon>
        <taxon>Carangaria</taxon>
        <taxon>Carangiformes</taxon>
        <taxon>Carangidae</taxon>
        <taxon>Seriola</taxon>
    </lineage>
</organism>
<dbReference type="Ensembl" id="ENSSDUT00000029799.1">
    <property type="protein sequence ID" value="ENSSDUP00000029304.1"/>
    <property type="gene ID" value="ENSSDUG00000021119.1"/>
</dbReference>
<evidence type="ECO:0008006" key="3">
    <source>
        <dbReference type="Google" id="ProtNLM"/>
    </source>
</evidence>
<dbReference type="Gene3D" id="3.40.50.300">
    <property type="entry name" value="P-loop containing nucleotide triphosphate hydrolases"/>
    <property type="match status" value="1"/>
</dbReference>
<sequence length="52" mass="5565">LEPTARCSKCEHVTNSSCFHVAGDEETQSPERLRIMLIGKTGSGKSSTGNTI</sequence>